<accession>A0A410V0Y9</accession>
<dbReference type="GO" id="GO:0016779">
    <property type="term" value="F:nucleotidyltransferase activity"/>
    <property type="evidence" value="ECO:0007669"/>
    <property type="project" value="InterPro"/>
</dbReference>
<evidence type="ECO:0000313" key="4">
    <source>
        <dbReference type="Proteomes" id="UP000593880"/>
    </source>
</evidence>
<reference evidence="2" key="1">
    <citation type="journal article" date="2014" name="Int. J. Syst. Evol. Microbiol.">
        <title>Complete genome sequence of Corynebacterium casei LMG S-19264T (=DSM 44701T), isolated from a smear-ripened cheese.</title>
        <authorList>
            <consortium name="US DOE Joint Genome Institute (JGI-PGF)"/>
            <person name="Walter F."/>
            <person name="Albersmeier A."/>
            <person name="Kalinowski J."/>
            <person name="Ruckert C."/>
        </authorList>
    </citation>
    <scope>NUCLEOTIDE SEQUENCE</scope>
    <source>
        <strain evidence="2">CGMCC 1.15034</strain>
    </source>
</reference>
<dbReference type="CDD" id="cd05400">
    <property type="entry name" value="NT_2-5OAS_ClassI-CCAase"/>
    <property type="match status" value="1"/>
</dbReference>
<dbReference type="Proteomes" id="UP000625079">
    <property type="component" value="Unassembled WGS sequence"/>
</dbReference>
<reference evidence="2" key="3">
    <citation type="submission" date="2022-12" db="EMBL/GenBank/DDBJ databases">
        <authorList>
            <person name="Sun Q."/>
            <person name="Zhou Y."/>
        </authorList>
    </citation>
    <scope>NUCLEOTIDE SEQUENCE</scope>
    <source>
        <strain evidence="2">CGMCC 1.15034</strain>
    </source>
</reference>
<evidence type="ECO:0000313" key="2">
    <source>
        <dbReference type="EMBL" id="GGI20591.1"/>
    </source>
</evidence>
<organism evidence="2 5">
    <name type="scientific">Bradyrhizobium guangdongense</name>
    <dbReference type="NCBI Taxonomy" id="1325090"/>
    <lineage>
        <taxon>Bacteria</taxon>
        <taxon>Pseudomonadati</taxon>
        <taxon>Pseudomonadota</taxon>
        <taxon>Alphaproteobacteria</taxon>
        <taxon>Hyphomicrobiales</taxon>
        <taxon>Nitrobacteraceae</taxon>
        <taxon>Bradyrhizobium</taxon>
    </lineage>
</organism>
<keyword evidence="1" id="KW-0051">Antiviral defense</keyword>
<dbReference type="OrthoDB" id="1118920at2"/>
<protein>
    <submittedName>
        <fullName evidence="3">Nucleotidyltransferase</fullName>
    </submittedName>
</protein>
<dbReference type="EMBL" id="CP030057">
    <property type="protein sequence ID" value="QOZ58386.1"/>
    <property type="molecule type" value="Genomic_DNA"/>
</dbReference>
<proteinExistence type="predicted"/>
<dbReference type="GO" id="GO:0051607">
    <property type="term" value="P:defense response to virus"/>
    <property type="evidence" value="ECO:0007669"/>
    <property type="project" value="UniProtKB-KW"/>
</dbReference>
<name>A0A410V0Y9_9BRAD</name>
<gene>
    <name evidence="2" type="ORF">GCM10010987_10120</name>
    <name evidence="3" type="ORF">XH86_06310</name>
</gene>
<sequence>MNQMFTAPPQTHLLLRKAEVYSLLDQICQALELTAAQLEAARTSYEAVAEWLSGSDNPLLKWIDIYAHGSTGLGTTVKPIGREDFDVDLICKVLRFTADRPPAELKRIVGDRLKENARYAAMLEEKKRCWRLNYAREYHLDISPTINNAKCANGGELVPDKKLREFKPTNPKGYKALFERRAALIPTLRMQKALAAEDRAAVEPFPVHGTAKGILRRTVQILKRHRDVHFLEVVEEIAPISIIITTLAAQSYEYCVKSFVFDSELDVLIATIRLMPHFIDKPVVNGRRIYVVANETTVGENFAERWNTEPARAAAFYEWHAKALADFEALPDLQGIDVIGKSLEGSLGSSVVRKVIDARTDSISQARTAKKLYVAPTVGLTLSSAANATPVRSNTFFGD</sequence>
<evidence type="ECO:0000313" key="5">
    <source>
        <dbReference type="Proteomes" id="UP000625079"/>
    </source>
</evidence>
<keyword evidence="4" id="KW-1185">Reference proteome</keyword>
<dbReference type="EMBL" id="BMHC01000001">
    <property type="protein sequence ID" value="GGI20591.1"/>
    <property type="molecule type" value="Genomic_DNA"/>
</dbReference>
<dbReference type="AlphaFoldDB" id="A0A410V0Y9"/>
<reference evidence="3 4" key="2">
    <citation type="submission" date="2018-06" db="EMBL/GenBank/DDBJ databases">
        <title>Comparative genomics of rhizobia nodulating Arachis hypogaea in China.</title>
        <authorList>
            <person name="Li Y."/>
        </authorList>
    </citation>
    <scope>NUCLEOTIDE SEQUENCE [LARGE SCALE GENOMIC DNA]</scope>
    <source>
        <strain evidence="3 4">CCBAU 51658</strain>
    </source>
</reference>
<evidence type="ECO:0000313" key="3">
    <source>
        <dbReference type="EMBL" id="QOZ58386.1"/>
    </source>
</evidence>
<evidence type="ECO:0000256" key="1">
    <source>
        <dbReference type="ARBA" id="ARBA00023118"/>
    </source>
</evidence>
<dbReference type="Proteomes" id="UP000593880">
    <property type="component" value="Chromosome"/>
</dbReference>
<dbReference type="InterPro" id="IPR006116">
    <property type="entry name" value="NT_2-5OAS_ClassI-CCAase"/>
</dbReference>
<dbReference type="Pfam" id="PF18144">
    <property type="entry name" value="SMODS"/>
    <property type="match status" value="1"/>
</dbReference>